<gene>
    <name evidence="1" type="ORF">DdX_21039</name>
</gene>
<evidence type="ECO:0000313" key="1">
    <source>
        <dbReference type="EMBL" id="KAI1692800.1"/>
    </source>
</evidence>
<keyword evidence="2" id="KW-1185">Reference proteome</keyword>
<comment type="caution">
    <text evidence="1">The sequence shown here is derived from an EMBL/GenBank/DDBJ whole genome shotgun (WGS) entry which is preliminary data.</text>
</comment>
<proteinExistence type="predicted"/>
<protein>
    <submittedName>
        <fullName evidence="1">Uncharacterized protein</fullName>
    </submittedName>
</protein>
<reference evidence="1" key="1">
    <citation type="submission" date="2022-01" db="EMBL/GenBank/DDBJ databases">
        <title>Genome Sequence Resource for Two Populations of Ditylenchus destructor, the Migratory Endoparasitic Phytonematode.</title>
        <authorList>
            <person name="Zhang H."/>
            <person name="Lin R."/>
            <person name="Xie B."/>
        </authorList>
    </citation>
    <scope>NUCLEOTIDE SEQUENCE</scope>
    <source>
        <strain evidence="1">BazhouSP</strain>
    </source>
</reference>
<organism evidence="1 2">
    <name type="scientific">Ditylenchus destructor</name>
    <dbReference type="NCBI Taxonomy" id="166010"/>
    <lineage>
        <taxon>Eukaryota</taxon>
        <taxon>Metazoa</taxon>
        <taxon>Ecdysozoa</taxon>
        <taxon>Nematoda</taxon>
        <taxon>Chromadorea</taxon>
        <taxon>Rhabditida</taxon>
        <taxon>Tylenchina</taxon>
        <taxon>Tylenchomorpha</taxon>
        <taxon>Sphaerularioidea</taxon>
        <taxon>Anguinidae</taxon>
        <taxon>Anguininae</taxon>
        <taxon>Ditylenchus</taxon>
    </lineage>
</organism>
<sequence>MSIYSLLSLFCYQFRQSTVFYRCAMDNLPSEATSSEATTCKHLLKTVICVYDTTLKQCGKEVAYRVFAEAVPLKMAVRLAEKICRMQRVRRFCC</sequence>
<accession>A0AAD4QRK1</accession>
<dbReference type="EMBL" id="JAKKPZ010000714">
    <property type="protein sequence ID" value="KAI1692800.1"/>
    <property type="molecule type" value="Genomic_DNA"/>
</dbReference>
<dbReference type="Proteomes" id="UP001201812">
    <property type="component" value="Unassembled WGS sequence"/>
</dbReference>
<dbReference type="AlphaFoldDB" id="A0AAD4QRK1"/>
<name>A0AAD4QRK1_9BILA</name>
<evidence type="ECO:0000313" key="2">
    <source>
        <dbReference type="Proteomes" id="UP001201812"/>
    </source>
</evidence>